<feature type="non-terminal residue" evidence="1">
    <location>
        <position position="1"/>
    </location>
</feature>
<accession>A0A7L3NGV4</accession>
<feature type="non-terminal residue" evidence="1">
    <location>
        <position position="88"/>
    </location>
</feature>
<dbReference type="InterPro" id="IPR039862">
    <property type="entry name" value="NECAB1/2/3"/>
</dbReference>
<comment type="caution">
    <text evidence="1">The sequence shown here is derived from an EMBL/GenBank/DDBJ whole genome shotgun (WGS) entry which is preliminary data.</text>
</comment>
<dbReference type="GO" id="GO:0005737">
    <property type="term" value="C:cytoplasm"/>
    <property type="evidence" value="ECO:0007669"/>
    <property type="project" value="TreeGrafter"/>
</dbReference>
<organism evidence="1 2">
    <name type="scientific">Oreotrochilus melanogaster</name>
    <dbReference type="NCBI Taxonomy" id="689266"/>
    <lineage>
        <taxon>Eukaryota</taxon>
        <taxon>Metazoa</taxon>
        <taxon>Chordata</taxon>
        <taxon>Craniata</taxon>
        <taxon>Vertebrata</taxon>
        <taxon>Euteleostomi</taxon>
        <taxon>Archelosauria</taxon>
        <taxon>Archosauria</taxon>
        <taxon>Dinosauria</taxon>
        <taxon>Saurischia</taxon>
        <taxon>Theropoda</taxon>
        <taxon>Coelurosauria</taxon>
        <taxon>Aves</taxon>
        <taxon>Neognathae</taxon>
        <taxon>Neoaves</taxon>
        <taxon>Strisores</taxon>
        <taxon>Apodiformes</taxon>
        <taxon>Trochilidae</taxon>
        <taxon>Oreotrochilus</taxon>
    </lineage>
</organism>
<sequence>PHPITASWLCTGSPDTKAEGLEGQINRLAELISRLEDKVRTSCHMGSSSLGYLLLVRDEMTVAHKHLGEFCSSLKQYLKSVAGERDCF</sequence>
<dbReference type="OrthoDB" id="427950at2759"/>
<evidence type="ECO:0000313" key="2">
    <source>
        <dbReference type="Proteomes" id="UP000579904"/>
    </source>
</evidence>
<name>A0A7L3NGV4_9AVES</name>
<evidence type="ECO:0000313" key="1">
    <source>
        <dbReference type="EMBL" id="NXU78137.1"/>
    </source>
</evidence>
<proteinExistence type="predicted"/>
<dbReference type="GO" id="GO:0042984">
    <property type="term" value="P:regulation of amyloid precursor protein biosynthetic process"/>
    <property type="evidence" value="ECO:0007669"/>
    <property type="project" value="TreeGrafter"/>
</dbReference>
<dbReference type="EMBL" id="VZUB01025037">
    <property type="protein sequence ID" value="NXU78137.1"/>
    <property type="molecule type" value="Genomic_DNA"/>
</dbReference>
<dbReference type="PANTHER" id="PTHR12178:SF2">
    <property type="entry name" value="N-TERMINAL EF-HAND CALCIUM-BINDING PROTEIN 2"/>
    <property type="match status" value="1"/>
</dbReference>
<dbReference type="AlphaFoldDB" id="A0A7L3NGV4"/>
<dbReference type="PANTHER" id="PTHR12178">
    <property type="entry name" value="EF-HAND DOMAIN-CONTAINING PROTEIN"/>
    <property type="match status" value="1"/>
</dbReference>
<protein>
    <submittedName>
        <fullName evidence="1">NECA2 protein</fullName>
    </submittedName>
</protein>
<dbReference type="Proteomes" id="UP000579904">
    <property type="component" value="Unassembled WGS sequence"/>
</dbReference>
<keyword evidence="2" id="KW-1185">Reference proteome</keyword>
<gene>
    <name evidence="1" type="primary">Necab2</name>
    <name evidence="1" type="ORF">OREMEL_R13632</name>
</gene>
<reference evidence="1 2" key="1">
    <citation type="submission" date="2019-09" db="EMBL/GenBank/DDBJ databases">
        <title>Bird 10,000 Genomes (B10K) Project - Family phase.</title>
        <authorList>
            <person name="Zhang G."/>
        </authorList>
    </citation>
    <scope>NUCLEOTIDE SEQUENCE [LARGE SCALE GENOMIC DNA]</scope>
    <source>
        <strain evidence="1">OUT-0002</strain>
    </source>
</reference>